<feature type="non-terminal residue" evidence="2">
    <location>
        <position position="111"/>
    </location>
</feature>
<dbReference type="Proteomes" id="UP000574390">
    <property type="component" value="Unassembled WGS sequence"/>
</dbReference>
<sequence>MAASPPPAPEVKPEDTNVRELRDQIADQELENRGLREELEEQAAKFEELRSEVAAAQEAKACLEYQLQEANDAQNQLAREGDESRRELAVLRERLEVAESLRQQQQNQEKE</sequence>
<accession>A0A7J6RLW1</accession>
<proteinExistence type="predicted"/>
<evidence type="ECO:0000313" key="3">
    <source>
        <dbReference type="Proteomes" id="UP000574390"/>
    </source>
</evidence>
<dbReference type="EMBL" id="JABANM010021113">
    <property type="protein sequence ID" value="KAF4721734.1"/>
    <property type="molecule type" value="Genomic_DNA"/>
</dbReference>
<name>A0A7J6RLW1_PEROL</name>
<evidence type="ECO:0000313" key="2">
    <source>
        <dbReference type="EMBL" id="KAF4721734.1"/>
    </source>
</evidence>
<feature type="coiled-coil region" evidence="1">
    <location>
        <begin position="18"/>
        <end position="111"/>
    </location>
</feature>
<protein>
    <submittedName>
        <fullName evidence="2">Uncharacterized protein</fullName>
    </submittedName>
</protein>
<gene>
    <name evidence="2" type="ORF">FOZ62_022445</name>
</gene>
<comment type="caution">
    <text evidence="2">The sequence shown here is derived from an EMBL/GenBank/DDBJ whole genome shotgun (WGS) entry which is preliminary data.</text>
</comment>
<keyword evidence="1" id="KW-0175">Coiled coil</keyword>
<organism evidence="2 3">
    <name type="scientific">Perkinsus olseni</name>
    <name type="common">Perkinsus atlanticus</name>
    <dbReference type="NCBI Taxonomy" id="32597"/>
    <lineage>
        <taxon>Eukaryota</taxon>
        <taxon>Sar</taxon>
        <taxon>Alveolata</taxon>
        <taxon>Perkinsozoa</taxon>
        <taxon>Perkinsea</taxon>
        <taxon>Perkinsida</taxon>
        <taxon>Perkinsidae</taxon>
        <taxon>Perkinsus</taxon>
    </lineage>
</organism>
<dbReference type="AlphaFoldDB" id="A0A7J6RLW1"/>
<evidence type="ECO:0000256" key="1">
    <source>
        <dbReference type="SAM" id="Coils"/>
    </source>
</evidence>
<reference evidence="2 3" key="1">
    <citation type="submission" date="2020-04" db="EMBL/GenBank/DDBJ databases">
        <title>Perkinsus olseni comparative genomics.</title>
        <authorList>
            <person name="Bogema D.R."/>
        </authorList>
    </citation>
    <scope>NUCLEOTIDE SEQUENCE [LARGE SCALE GENOMIC DNA]</scope>
    <source>
        <strain evidence="2">ATCC PRA-205</strain>
    </source>
</reference>